<feature type="region of interest" description="Disordered" evidence="6">
    <location>
        <begin position="189"/>
        <end position="260"/>
    </location>
</feature>
<dbReference type="PANTHER" id="PTHR13317:SF4">
    <property type="entry name" value="TRANSMEMBRANE ANTERIOR POSTERIOR TRANSFORMATION PROTEIN 1 HOMOLOG"/>
    <property type="match status" value="1"/>
</dbReference>
<feature type="transmembrane region" description="Helical" evidence="7">
    <location>
        <begin position="152"/>
        <end position="175"/>
    </location>
</feature>
<feature type="region of interest" description="Disordered" evidence="6">
    <location>
        <begin position="293"/>
        <end position="352"/>
    </location>
</feature>
<evidence type="ECO:0000256" key="2">
    <source>
        <dbReference type="ARBA" id="ARBA00008803"/>
    </source>
</evidence>
<evidence type="ECO:0000256" key="4">
    <source>
        <dbReference type="ARBA" id="ARBA00022989"/>
    </source>
</evidence>
<proteinExistence type="inferred from homology"/>
<dbReference type="InterPro" id="IPR008010">
    <property type="entry name" value="Tatp1"/>
</dbReference>
<evidence type="ECO:0000313" key="8">
    <source>
        <dbReference type="EMBL" id="KAL0269501.1"/>
    </source>
</evidence>
<comment type="similarity">
    <text evidence="2">Belongs to the TAPT1 family.</text>
</comment>
<keyword evidence="4 7" id="KW-1133">Transmembrane helix</keyword>
<keyword evidence="5 7" id="KW-0472">Membrane</keyword>
<feature type="compositionally biased region" description="Basic and acidic residues" evidence="6">
    <location>
        <begin position="210"/>
        <end position="220"/>
    </location>
</feature>
<dbReference type="AlphaFoldDB" id="A0AAW2HIZ2"/>
<evidence type="ECO:0000256" key="1">
    <source>
        <dbReference type="ARBA" id="ARBA00004141"/>
    </source>
</evidence>
<feature type="transmembrane region" description="Helical" evidence="7">
    <location>
        <begin position="121"/>
        <end position="140"/>
    </location>
</feature>
<gene>
    <name evidence="8" type="ORF">PYX00_007209</name>
</gene>
<dbReference type="GO" id="GO:0045724">
    <property type="term" value="P:positive regulation of cilium assembly"/>
    <property type="evidence" value="ECO:0007669"/>
    <property type="project" value="TreeGrafter"/>
</dbReference>
<dbReference type="EMBL" id="JARGDH010000004">
    <property type="protein sequence ID" value="KAL0269501.1"/>
    <property type="molecule type" value="Genomic_DNA"/>
</dbReference>
<protein>
    <submittedName>
        <fullName evidence="8">Uncharacterized protein</fullName>
    </submittedName>
</protein>
<comment type="subcellular location">
    <subcellularLocation>
        <location evidence="1">Membrane</location>
        <topology evidence="1">Multi-pass membrane protein</topology>
    </subcellularLocation>
</comment>
<evidence type="ECO:0000256" key="3">
    <source>
        <dbReference type="ARBA" id="ARBA00022692"/>
    </source>
</evidence>
<keyword evidence="3 7" id="KW-0812">Transmembrane</keyword>
<comment type="caution">
    <text evidence="8">The sequence shown here is derived from an EMBL/GenBank/DDBJ whole genome shotgun (WGS) entry which is preliminary data.</text>
</comment>
<feature type="compositionally biased region" description="Polar residues" evidence="6">
    <location>
        <begin position="189"/>
        <end position="202"/>
    </location>
</feature>
<evidence type="ECO:0000256" key="7">
    <source>
        <dbReference type="SAM" id="Phobius"/>
    </source>
</evidence>
<dbReference type="PANTHER" id="PTHR13317">
    <property type="entry name" value="TRANSMEMBRANE ANTERIOR POSTERIOR TRANSFORMATION PROTEIN 1 HOMOLOG"/>
    <property type="match status" value="1"/>
</dbReference>
<sequence>MMSNQFVELKGSVFKKFDKNNLFQVSCSDVRERFHLFVLLFIVVLQTMKEYSWKGEQLWILLPDCVIVLVSEVFVDWIKHAFISRFNELPADVYKDYTISLAYDVAQTRQKNAFADHSDWVARRMGFIPLPLGVVMYRVLVQTVSLDGGGAIILLILAFLALASFRILNSLVILGKACDLISQHKQDKATGSQNWSRANSPTQPNPFGKVSRELFPHRDVATSPGFAEAPPGDITKLTPQGKEDGDIKTSSAKKKKNSKEMDANLGPAALFSNSTVDINSVCLNEELLKEGNENSLKSELEAKSRSTPDIQKDFCDEKEVSPSGKDCLGKRAESEPSIPLLVDNEGDSDSET</sequence>
<feature type="compositionally biased region" description="Basic and acidic residues" evidence="6">
    <location>
        <begin position="293"/>
        <end position="320"/>
    </location>
</feature>
<accession>A0AAW2HIZ2</accession>
<evidence type="ECO:0000256" key="6">
    <source>
        <dbReference type="SAM" id="MobiDB-lite"/>
    </source>
</evidence>
<dbReference type="GO" id="GO:0005789">
    <property type="term" value="C:endoplasmic reticulum membrane"/>
    <property type="evidence" value="ECO:0007669"/>
    <property type="project" value="TreeGrafter"/>
</dbReference>
<evidence type="ECO:0000256" key="5">
    <source>
        <dbReference type="ARBA" id="ARBA00023136"/>
    </source>
</evidence>
<dbReference type="GO" id="GO:0036064">
    <property type="term" value="C:ciliary basal body"/>
    <property type="evidence" value="ECO:0007669"/>
    <property type="project" value="TreeGrafter"/>
</dbReference>
<reference evidence="8" key="1">
    <citation type="journal article" date="2024" name="Gigascience">
        <title>Chromosome-level genome of the poultry shaft louse Menopon gallinae provides insight into the host-switching and adaptive evolution of parasitic lice.</title>
        <authorList>
            <person name="Xu Y."/>
            <person name="Ma L."/>
            <person name="Liu S."/>
            <person name="Liang Y."/>
            <person name="Liu Q."/>
            <person name="He Z."/>
            <person name="Tian L."/>
            <person name="Duan Y."/>
            <person name="Cai W."/>
            <person name="Li H."/>
            <person name="Song F."/>
        </authorList>
    </citation>
    <scope>NUCLEOTIDE SEQUENCE</scope>
    <source>
        <strain evidence="8">Cailab_2023a</strain>
    </source>
</reference>
<organism evidence="8">
    <name type="scientific">Menopon gallinae</name>
    <name type="common">poultry shaft louse</name>
    <dbReference type="NCBI Taxonomy" id="328185"/>
    <lineage>
        <taxon>Eukaryota</taxon>
        <taxon>Metazoa</taxon>
        <taxon>Ecdysozoa</taxon>
        <taxon>Arthropoda</taxon>
        <taxon>Hexapoda</taxon>
        <taxon>Insecta</taxon>
        <taxon>Pterygota</taxon>
        <taxon>Neoptera</taxon>
        <taxon>Paraneoptera</taxon>
        <taxon>Psocodea</taxon>
        <taxon>Troctomorpha</taxon>
        <taxon>Phthiraptera</taxon>
        <taxon>Amblycera</taxon>
        <taxon>Menoponidae</taxon>
        <taxon>Menopon</taxon>
    </lineage>
</organism>
<dbReference type="Pfam" id="PF05346">
    <property type="entry name" value="DUF747"/>
    <property type="match status" value="1"/>
</dbReference>
<name>A0AAW2HIZ2_9NEOP</name>